<proteinExistence type="predicted"/>
<evidence type="ECO:0000313" key="1">
    <source>
        <dbReference type="EMBL" id="KAH9527695.1"/>
    </source>
</evidence>
<gene>
    <name evidence="1" type="ORF">DERF_001702</name>
</gene>
<evidence type="ECO:0000313" key="2">
    <source>
        <dbReference type="Proteomes" id="UP000790347"/>
    </source>
</evidence>
<protein>
    <submittedName>
        <fullName evidence="1">Uncharacterized protein</fullName>
    </submittedName>
</protein>
<comment type="caution">
    <text evidence="1">The sequence shown here is derived from an EMBL/GenBank/DDBJ whole genome shotgun (WGS) entry which is preliminary data.</text>
</comment>
<keyword evidence="2" id="KW-1185">Reference proteome</keyword>
<reference evidence="1" key="1">
    <citation type="submission" date="2013-05" db="EMBL/GenBank/DDBJ databases">
        <authorList>
            <person name="Yim A.K.Y."/>
            <person name="Chan T.F."/>
            <person name="Ji K.M."/>
            <person name="Liu X.Y."/>
            <person name="Zhou J.W."/>
            <person name="Li R.Q."/>
            <person name="Yang K.Y."/>
            <person name="Li J."/>
            <person name="Li M."/>
            <person name="Law P.T.W."/>
            <person name="Wu Y.L."/>
            <person name="Cai Z.L."/>
            <person name="Qin H."/>
            <person name="Bao Y."/>
            <person name="Leung R.K.K."/>
            <person name="Ng P.K.S."/>
            <person name="Zou J."/>
            <person name="Zhong X.J."/>
            <person name="Ran P.X."/>
            <person name="Zhong N.S."/>
            <person name="Liu Z.G."/>
            <person name="Tsui S.K.W."/>
        </authorList>
    </citation>
    <scope>NUCLEOTIDE SEQUENCE</scope>
    <source>
        <strain evidence="1">Derf</strain>
        <tissue evidence="1">Whole organism</tissue>
    </source>
</reference>
<name>A0A922LD28_DERFA</name>
<accession>A0A922LD28</accession>
<sequence length="70" mass="7451">MTSPILLDAIGLPSGSVNTLCSDRTLMRLDSSTVPCVGELQFNTQELESMLVNSDELGLRTADLAILLLG</sequence>
<dbReference type="AlphaFoldDB" id="A0A922LD28"/>
<organism evidence="1 2">
    <name type="scientific">Dermatophagoides farinae</name>
    <name type="common">American house dust mite</name>
    <dbReference type="NCBI Taxonomy" id="6954"/>
    <lineage>
        <taxon>Eukaryota</taxon>
        <taxon>Metazoa</taxon>
        <taxon>Ecdysozoa</taxon>
        <taxon>Arthropoda</taxon>
        <taxon>Chelicerata</taxon>
        <taxon>Arachnida</taxon>
        <taxon>Acari</taxon>
        <taxon>Acariformes</taxon>
        <taxon>Sarcoptiformes</taxon>
        <taxon>Astigmata</taxon>
        <taxon>Psoroptidia</taxon>
        <taxon>Analgoidea</taxon>
        <taxon>Pyroglyphidae</taxon>
        <taxon>Dermatophagoidinae</taxon>
        <taxon>Dermatophagoides</taxon>
    </lineage>
</organism>
<reference evidence="1" key="2">
    <citation type="journal article" date="2022" name="Res Sq">
        <title>Comparative Genomics Reveals Insights into the Divergent Evolution of Astigmatic Mites and Household Pest Adaptations.</title>
        <authorList>
            <person name="Xiong Q."/>
            <person name="Wan A.T.-Y."/>
            <person name="Liu X.-Y."/>
            <person name="Fung C.S.-H."/>
            <person name="Xiao X."/>
            <person name="Malainual N."/>
            <person name="Hou J."/>
            <person name="Wang L."/>
            <person name="Wang M."/>
            <person name="Yang K."/>
            <person name="Cui Y."/>
            <person name="Leung E."/>
            <person name="Nong W."/>
            <person name="Shin S.-K."/>
            <person name="Au S."/>
            <person name="Jeong K.Y."/>
            <person name="Chew F.T."/>
            <person name="Hui J."/>
            <person name="Leung T.F."/>
            <person name="Tungtrongchitr A."/>
            <person name="Zhong N."/>
            <person name="Liu Z."/>
            <person name="Tsui S."/>
        </authorList>
    </citation>
    <scope>NUCLEOTIDE SEQUENCE</scope>
    <source>
        <strain evidence="1">Derf</strain>
        <tissue evidence="1">Whole organism</tissue>
    </source>
</reference>
<dbReference type="EMBL" id="ASGP02000001">
    <property type="protein sequence ID" value="KAH9527695.1"/>
    <property type="molecule type" value="Genomic_DNA"/>
</dbReference>
<dbReference type="Proteomes" id="UP000790347">
    <property type="component" value="Unassembled WGS sequence"/>
</dbReference>